<proteinExistence type="predicted"/>
<dbReference type="InterPro" id="IPR000626">
    <property type="entry name" value="Ubiquitin-like_dom"/>
</dbReference>
<keyword evidence="3" id="KW-0732">Signal</keyword>
<dbReference type="PROSITE" id="PS50053">
    <property type="entry name" value="UBIQUITIN_2"/>
    <property type="match status" value="1"/>
</dbReference>
<dbReference type="InterPro" id="IPR029071">
    <property type="entry name" value="Ubiquitin-like_domsf"/>
</dbReference>
<dbReference type="SMART" id="SM00110">
    <property type="entry name" value="C1Q"/>
    <property type="match status" value="1"/>
</dbReference>
<dbReference type="InterPro" id="IPR050158">
    <property type="entry name" value="Ubiquitin_ubiquitin-like"/>
</dbReference>
<dbReference type="InterPro" id="IPR019956">
    <property type="entry name" value="Ubiquitin_dom"/>
</dbReference>
<dbReference type="InterPro" id="IPR019954">
    <property type="entry name" value="Ubiquitin_CS"/>
</dbReference>
<dbReference type="Ensembl" id="ENSBGRT00000002947.1">
    <property type="protein sequence ID" value="ENSBGRP00000002594.1"/>
    <property type="gene ID" value="ENSBGRG00000001590.1"/>
</dbReference>
<dbReference type="InterPro" id="IPR008983">
    <property type="entry name" value="Tumour_necrosis_fac-like_dom"/>
</dbReference>
<dbReference type="Gene3D" id="3.10.20.90">
    <property type="entry name" value="Phosphatidylinositol 3-kinase Catalytic Subunit, Chain A, domain 1"/>
    <property type="match status" value="1"/>
</dbReference>
<dbReference type="Pfam" id="PF01391">
    <property type="entry name" value="Collagen"/>
    <property type="match status" value="1"/>
</dbReference>
<organism evidence="7 8">
    <name type="scientific">Bos mutus grunniens</name>
    <name type="common">Wild yak</name>
    <name type="synonym">Bos grunniens</name>
    <dbReference type="NCBI Taxonomy" id="30521"/>
    <lineage>
        <taxon>Eukaryota</taxon>
        <taxon>Metazoa</taxon>
        <taxon>Chordata</taxon>
        <taxon>Craniata</taxon>
        <taxon>Vertebrata</taxon>
        <taxon>Euteleostomi</taxon>
        <taxon>Mammalia</taxon>
        <taxon>Eutheria</taxon>
        <taxon>Laurasiatheria</taxon>
        <taxon>Artiodactyla</taxon>
        <taxon>Ruminantia</taxon>
        <taxon>Pecora</taxon>
        <taxon>Bovidae</taxon>
        <taxon>Bovinae</taxon>
        <taxon>Bos</taxon>
    </lineage>
</organism>
<feature type="compositionally biased region" description="Basic and acidic residues" evidence="4">
    <location>
        <begin position="138"/>
        <end position="153"/>
    </location>
</feature>
<dbReference type="PROSITE" id="PS00299">
    <property type="entry name" value="UBIQUITIN_1"/>
    <property type="match status" value="1"/>
</dbReference>
<dbReference type="SUPFAM" id="SSF49842">
    <property type="entry name" value="TNF-like"/>
    <property type="match status" value="1"/>
</dbReference>
<evidence type="ECO:0000259" key="6">
    <source>
        <dbReference type="PROSITE" id="PS50871"/>
    </source>
</evidence>
<evidence type="ECO:0000313" key="8">
    <source>
        <dbReference type="Proteomes" id="UP000694520"/>
    </source>
</evidence>
<reference evidence="7" key="1">
    <citation type="submission" date="2019-05" db="EMBL/GenBank/DDBJ databases">
        <authorList>
            <person name="Zhang S."/>
            <person name="Liu J."/>
        </authorList>
    </citation>
    <scope>NUCLEOTIDE SEQUENCE [LARGE SCALE GENOMIC DNA]</scope>
</reference>
<dbReference type="CDD" id="cd01803">
    <property type="entry name" value="Ubl_ubiquitin"/>
    <property type="match status" value="1"/>
</dbReference>
<feature type="region of interest" description="Disordered" evidence="4">
    <location>
        <begin position="119"/>
        <end position="188"/>
    </location>
</feature>
<reference evidence="7" key="2">
    <citation type="submission" date="2025-08" db="UniProtKB">
        <authorList>
            <consortium name="Ensembl"/>
        </authorList>
    </citation>
    <scope>IDENTIFICATION</scope>
</reference>
<dbReference type="SMART" id="SM00213">
    <property type="entry name" value="UBQ"/>
    <property type="match status" value="1"/>
</dbReference>
<evidence type="ECO:0000313" key="7">
    <source>
        <dbReference type="Ensembl" id="ENSBGRP00000002594.1"/>
    </source>
</evidence>
<dbReference type="AlphaFoldDB" id="A0A8B9W596"/>
<dbReference type="PRINTS" id="PR00348">
    <property type="entry name" value="UBIQUITIN"/>
</dbReference>
<dbReference type="InterPro" id="IPR001073">
    <property type="entry name" value="C1q_dom"/>
</dbReference>
<feature type="domain" description="Ubiquitin-like" evidence="5">
    <location>
        <begin position="258"/>
        <end position="333"/>
    </location>
</feature>
<dbReference type="GeneTree" id="ENSGT00940000159828"/>
<evidence type="ECO:0000256" key="2">
    <source>
        <dbReference type="ARBA" id="ARBA00022525"/>
    </source>
</evidence>
<dbReference type="FunFam" id="3.10.20.90:FF:000001">
    <property type="entry name" value="Probable polyubiquitin"/>
    <property type="match status" value="1"/>
</dbReference>
<keyword evidence="8" id="KW-1185">Reference proteome</keyword>
<dbReference type="Proteomes" id="UP000694520">
    <property type="component" value="Chromosome 1"/>
</dbReference>
<dbReference type="Pfam" id="PF00386">
    <property type="entry name" value="C1q"/>
    <property type="match status" value="1"/>
</dbReference>
<dbReference type="SUPFAM" id="SSF54236">
    <property type="entry name" value="Ubiquitin-like"/>
    <property type="match status" value="1"/>
</dbReference>
<evidence type="ECO:0000256" key="4">
    <source>
        <dbReference type="SAM" id="MobiDB-lite"/>
    </source>
</evidence>
<dbReference type="PROSITE" id="PS50871">
    <property type="entry name" value="C1Q"/>
    <property type="match status" value="1"/>
</dbReference>
<dbReference type="PANTHER" id="PTHR10666">
    <property type="entry name" value="UBIQUITIN"/>
    <property type="match status" value="1"/>
</dbReference>
<sequence length="334" mass="35647">MMTAALLGIPSPNWVAPGSLGWQAKGAARGTCLPIGLWLSLCWPMGRDGGGAGAACPHEYRAAEAAPSPPTSTLTEVCGSDSTPEGLRMLLQGALLLLLALPSHGEDNMQDPPLPKGACAGWMAGIPGHPGHNGTPGRDGRDGTPGEKGEKGDPGLVGPKGDTGETGITGIEGPRGFPGTPGRKGEPGESAYVYRSAFSVGLERQVTVPNVPIRFTKIFYNQQNHYDGTTGKFLCNIPGLYYFSYHITVYLKDVKVKMQIFVKTLTRKTITLEVEPSDTIENVKAKIQDKEGIPPDQQRLIFAGKQLEDGRTLSDYNIQKESTLHLVLRLRGGC</sequence>
<name>A0A8B9W596_BOSMU</name>
<accession>A0A8B9W596</accession>
<evidence type="ECO:0000256" key="1">
    <source>
        <dbReference type="ARBA" id="ARBA00004613"/>
    </source>
</evidence>
<feature type="domain" description="C1q" evidence="6">
    <location>
        <begin position="191"/>
        <end position="334"/>
    </location>
</feature>
<comment type="subcellular location">
    <subcellularLocation>
        <location evidence="1">Secreted</location>
    </subcellularLocation>
</comment>
<evidence type="ECO:0000256" key="3">
    <source>
        <dbReference type="ARBA" id="ARBA00022729"/>
    </source>
</evidence>
<dbReference type="Pfam" id="PF00240">
    <property type="entry name" value="ubiquitin"/>
    <property type="match status" value="1"/>
</dbReference>
<protein>
    <submittedName>
        <fullName evidence="7">Uncharacterized protein</fullName>
    </submittedName>
</protein>
<keyword evidence="2" id="KW-0964">Secreted</keyword>
<dbReference type="InterPro" id="IPR008160">
    <property type="entry name" value="Collagen"/>
</dbReference>
<reference evidence="7" key="3">
    <citation type="submission" date="2025-09" db="UniProtKB">
        <authorList>
            <consortium name="Ensembl"/>
        </authorList>
    </citation>
    <scope>IDENTIFICATION</scope>
</reference>
<dbReference type="GO" id="GO:0005576">
    <property type="term" value="C:extracellular region"/>
    <property type="evidence" value="ECO:0007669"/>
    <property type="project" value="UniProtKB-SubCell"/>
</dbReference>
<dbReference type="PRINTS" id="PR00007">
    <property type="entry name" value="COMPLEMNTC1Q"/>
</dbReference>
<evidence type="ECO:0000259" key="5">
    <source>
        <dbReference type="PROSITE" id="PS50053"/>
    </source>
</evidence>